<accession>A0ABY7B4C6</accession>
<dbReference type="Gene3D" id="3.40.630.30">
    <property type="match status" value="1"/>
</dbReference>
<reference evidence="2" key="1">
    <citation type="submission" date="2022-11" db="EMBL/GenBank/DDBJ databases">
        <authorList>
            <person name="Mo P."/>
        </authorList>
    </citation>
    <scope>NUCLEOTIDE SEQUENCE</scope>
    <source>
        <strain evidence="2">HUAS 11-8</strain>
    </source>
</reference>
<dbReference type="Proteomes" id="UP001163203">
    <property type="component" value="Chromosome"/>
</dbReference>
<dbReference type="PANTHER" id="PTHR43072">
    <property type="entry name" value="N-ACETYLTRANSFERASE"/>
    <property type="match status" value="1"/>
</dbReference>
<dbReference type="SUPFAM" id="SSF55729">
    <property type="entry name" value="Acyl-CoA N-acyltransferases (Nat)"/>
    <property type="match status" value="1"/>
</dbReference>
<feature type="domain" description="N-acetyltransferase" evidence="1">
    <location>
        <begin position="1"/>
        <end position="163"/>
    </location>
</feature>
<name>A0ABY7B4C6_9PSEU</name>
<sequence length="167" mass="18160">MKSASPDDLPGIAEIYAYYVENSTATFELEPPGEAEWDRRFSAIVDAGLPFLVVETSGKLAGYAYCGPWKTRPAYRRTVEDSIYLAPWAVGQGLGGLLFRELLTRSAAAGLREMIAVIVDNGSDGASAALHRRHGFAEAGRLTNVGFKHGQWLDTLLMQRSLTPEGP</sequence>
<dbReference type="Pfam" id="PF00583">
    <property type="entry name" value="Acetyltransf_1"/>
    <property type="match status" value="1"/>
</dbReference>
<evidence type="ECO:0000313" key="2">
    <source>
        <dbReference type="EMBL" id="WAL65746.1"/>
    </source>
</evidence>
<keyword evidence="3" id="KW-1185">Reference proteome</keyword>
<protein>
    <submittedName>
        <fullName evidence="2">GNAT family N-acetyltransferase</fullName>
    </submittedName>
</protein>
<evidence type="ECO:0000259" key="1">
    <source>
        <dbReference type="PROSITE" id="PS51186"/>
    </source>
</evidence>
<gene>
    <name evidence="2" type="ORF">ORV05_33605</name>
</gene>
<dbReference type="RefSeq" id="WP_268755889.1">
    <property type="nucleotide sequence ID" value="NZ_CP113836.1"/>
</dbReference>
<dbReference type="PANTHER" id="PTHR43072:SF8">
    <property type="entry name" value="ACYLTRANSFERASE FABY-RELATED"/>
    <property type="match status" value="1"/>
</dbReference>
<dbReference type="InterPro" id="IPR000182">
    <property type="entry name" value="GNAT_dom"/>
</dbReference>
<dbReference type="EMBL" id="CP113836">
    <property type="protein sequence ID" value="WAL65746.1"/>
    <property type="molecule type" value="Genomic_DNA"/>
</dbReference>
<dbReference type="PROSITE" id="PS51186">
    <property type="entry name" value="GNAT"/>
    <property type="match status" value="1"/>
</dbReference>
<dbReference type="InterPro" id="IPR016181">
    <property type="entry name" value="Acyl_CoA_acyltransferase"/>
</dbReference>
<organism evidence="2 3">
    <name type="scientific">Amycolatopsis cynarae</name>
    <dbReference type="NCBI Taxonomy" id="2995223"/>
    <lineage>
        <taxon>Bacteria</taxon>
        <taxon>Bacillati</taxon>
        <taxon>Actinomycetota</taxon>
        <taxon>Actinomycetes</taxon>
        <taxon>Pseudonocardiales</taxon>
        <taxon>Pseudonocardiaceae</taxon>
        <taxon>Amycolatopsis</taxon>
    </lineage>
</organism>
<evidence type="ECO:0000313" key="3">
    <source>
        <dbReference type="Proteomes" id="UP001163203"/>
    </source>
</evidence>
<proteinExistence type="predicted"/>